<dbReference type="AlphaFoldDB" id="A0A2D2B273"/>
<dbReference type="InterPro" id="IPR036291">
    <property type="entry name" value="NAD(P)-bd_dom_sf"/>
</dbReference>
<name>A0A2D2B273_9CAUL</name>
<dbReference type="InterPro" id="IPR057326">
    <property type="entry name" value="KR_dom"/>
</dbReference>
<dbReference type="EMBL" id="CP024201">
    <property type="protein sequence ID" value="ATQ44365.1"/>
    <property type="molecule type" value="Genomic_DNA"/>
</dbReference>
<comment type="similarity">
    <text evidence="1 3">Belongs to the short-chain dehydrogenases/reductases (SDR) family.</text>
</comment>
<dbReference type="GO" id="GO:0016491">
    <property type="term" value="F:oxidoreductase activity"/>
    <property type="evidence" value="ECO:0007669"/>
    <property type="project" value="UniProtKB-KW"/>
</dbReference>
<dbReference type="PANTHER" id="PTHR44196:SF1">
    <property type="entry name" value="DEHYDROGENASE_REDUCTASE SDR FAMILY MEMBER 7B"/>
    <property type="match status" value="1"/>
</dbReference>
<dbReference type="KEGG" id="cmb:CSW64_19235"/>
<evidence type="ECO:0000313" key="5">
    <source>
        <dbReference type="EMBL" id="ATQ44365.1"/>
    </source>
</evidence>
<evidence type="ECO:0000256" key="1">
    <source>
        <dbReference type="ARBA" id="ARBA00006484"/>
    </source>
</evidence>
<evidence type="ECO:0000259" key="4">
    <source>
        <dbReference type="SMART" id="SM00822"/>
    </source>
</evidence>
<dbReference type="NCBIfam" id="NF006123">
    <property type="entry name" value="PRK08267.1"/>
    <property type="match status" value="1"/>
</dbReference>
<dbReference type="PROSITE" id="PS00061">
    <property type="entry name" value="ADH_SHORT"/>
    <property type="match status" value="1"/>
</dbReference>
<evidence type="ECO:0000256" key="2">
    <source>
        <dbReference type="ARBA" id="ARBA00023002"/>
    </source>
</evidence>
<evidence type="ECO:0000256" key="3">
    <source>
        <dbReference type="RuleBase" id="RU000363"/>
    </source>
</evidence>
<dbReference type="PRINTS" id="PR00080">
    <property type="entry name" value="SDRFAMILY"/>
</dbReference>
<proteinExistence type="inferred from homology"/>
<dbReference type="Proteomes" id="UP000228945">
    <property type="component" value="Chromosome"/>
</dbReference>
<dbReference type="PRINTS" id="PR00081">
    <property type="entry name" value="GDHRDH"/>
</dbReference>
<organism evidence="5 6">
    <name type="scientific">Caulobacter mirabilis</name>
    <dbReference type="NCBI Taxonomy" id="69666"/>
    <lineage>
        <taxon>Bacteria</taxon>
        <taxon>Pseudomonadati</taxon>
        <taxon>Pseudomonadota</taxon>
        <taxon>Alphaproteobacteria</taxon>
        <taxon>Caulobacterales</taxon>
        <taxon>Caulobacteraceae</taxon>
        <taxon>Caulobacter</taxon>
    </lineage>
</organism>
<keyword evidence="6" id="KW-1185">Reference proteome</keyword>
<dbReference type="PANTHER" id="PTHR44196">
    <property type="entry name" value="DEHYDROGENASE/REDUCTASE SDR FAMILY MEMBER 7B"/>
    <property type="match status" value="1"/>
</dbReference>
<protein>
    <submittedName>
        <fullName evidence="5">Short-chain dehydrogenase</fullName>
    </submittedName>
</protein>
<dbReference type="InterPro" id="IPR020904">
    <property type="entry name" value="Sc_DH/Rdtase_CS"/>
</dbReference>
<sequence>MNQANGRKAIFITGAASGMGLETARLFASEGWFVGGVDVNDEGLASLKAELGDAGFVTRLDVTDREAYRKVLADFAEATGGKLDILFNNAGIGRGGPFQDMPWEDALAVVNINLIAVLSGIHLAIPLLKATPNSLCFSTSSSSAIFGIANIAVYSATKHAVKGFTEALSVELKAAGVRVADTLPGLIDTPILPPEAKTSAPTEGMWRLIPPVEVAKAVWGAYHNDKIHWYVPVELEAYDLIVTQHPEQVRDQMVQAGLFNRTEE</sequence>
<dbReference type="InterPro" id="IPR002347">
    <property type="entry name" value="SDR_fam"/>
</dbReference>
<feature type="domain" description="Ketoreductase" evidence="4">
    <location>
        <begin position="8"/>
        <end position="186"/>
    </location>
</feature>
<keyword evidence="2" id="KW-0560">Oxidoreductase</keyword>
<dbReference type="SUPFAM" id="SSF51735">
    <property type="entry name" value="NAD(P)-binding Rossmann-fold domains"/>
    <property type="match status" value="1"/>
</dbReference>
<dbReference type="GO" id="GO:0016020">
    <property type="term" value="C:membrane"/>
    <property type="evidence" value="ECO:0007669"/>
    <property type="project" value="TreeGrafter"/>
</dbReference>
<dbReference type="OrthoDB" id="9793825at2"/>
<gene>
    <name evidence="5" type="ORF">CSW64_19235</name>
</gene>
<dbReference type="SMART" id="SM00822">
    <property type="entry name" value="PKS_KR"/>
    <property type="match status" value="1"/>
</dbReference>
<accession>A0A2D2B273</accession>
<dbReference type="Gene3D" id="3.40.50.720">
    <property type="entry name" value="NAD(P)-binding Rossmann-like Domain"/>
    <property type="match status" value="1"/>
</dbReference>
<dbReference type="RefSeq" id="WP_099623613.1">
    <property type="nucleotide sequence ID" value="NZ_CP024201.1"/>
</dbReference>
<evidence type="ECO:0000313" key="6">
    <source>
        <dbReference type="Proteomes" id="UP000228945"/>
    </source>
</evidence>
<dbReference type="Pfam" id="PF00106">
    <property type="entry name" value="adh_short"/>
    <property type="match status" value="1"/>
</dbReference>
<reference evidence="5 6" key="1">
    <citation type="submission" date="2017-10" db="EMBL/GenBank/DDBJ databases">
        <title>Genome sequence of Caulobacter mirabilis FWC38.</title>
        <authorList>
            <person name="Fiebig A."/>
            <person name="Crosson S."/>
        </authorList>
    </citation>
    <scope>NUCLEOTIDE SEQUENCE [LARGE SCALE GENOMIC DNA]</scope>
    <source>
        <strain evidence="5 6">FWC 38</strain>
    </source>
</reference>